<dbReference type="Proteomes" id="UP000799441">
    <property type="component" value="Unassembled WGS sequence"/>
</dbReference>
<keyword evidence="2" id="KW-1185">Reference proteome</keyword>
<dbReference type="AlphaFoldDB" id="A0A9P4Q0F8"/>
<organism evidence="1 2">
    <name type="scientific">Polychaeton citri CBS 116435</name>
    <dbReference type="NCBI Taxonomy" id="1314669"/>
    <lineage>
        <taxon>Eukaryota</taxon>
        <taxon>Fungi</taxon>
        <taxon>Dikarya</taxon>
        <taxon>Ascomycota</taxon>
        <taxon>Pezizomycotina</taxon>
        <taxon>Dothideomycetes</taxon>
        <taxon>Dothideomycetidae</taxon>
        <taxon>Capnodiales</taxon>
        <taxon>Capnodiaceae</taxon>
        <taxon>Polychaeton</taxon>
    </lineage>
</organism>
<dbReference type="EMBL" id="MU003896">
    <property type="protein sequence ID" value="KAF2716096.1"/>
    <property type="molecule type" value="Genomic_DNA"/>
</dbReference>
<protein>
    <submittedName>
        <fullName evidence="1">Uncharacterized protein</fullName>
    </submittedName>
</protein>
<reference evidence="1" key="1">
    <citation type="journal article" date="2020" name="Stud. Mycol.">
        <title>101 Dothideomycetes genomes: a test case for predicting lifestyles and emergence of pathogens.</title>
        <authorList>
            <person name="Haridas S."/>
            <person name="Albert R."/>
            <person name="Binder M."/>
            <person name="Bloem J."/>
            <person name="Labutti K."/>
            <person name="Salamov A."/>
            <person name="Andreopoulos B."/>
            <person name="Baker S."/>
            <person name="Barry K."/>
            <person name="Bills G."/>
            <person name="Bluhm B."/>
            <person name="Cannon C."/>
            <person name="Castanera R."/>
            <person name="Culley D."/>
            <person name="Daum C."/>
            <person name="Ezra D."/>
            <person name="Gonzalez J."/>
            <person name="Henrissat B."/>
            <person name="Kuo A."/>
            <person name="Liang C."/>
            <person name="Lipzen A."/>
            <person name="Lutzoni F."/>
            <person name="Magnuson J."/>
            <person name="Mondo S."/>
            <person name="Nolan M."/>
            <person name="Ohm R."/>
            <person name="Pangilinan J."/>
            <person name="Park H.-J."/>
            <person name="Ramirez L."/>
            <person name="Alfaro M."/>
            <person name="Sun H."/>
            <person name="Tritt A."/>
            <person name="Yoshinaga Y."/>
            <person name="Zwiers L.-H."/>
            <person name="Turgeon B."/>
            <person name="Goodwin S."/>
            <person name="Spatafora J."/>
            <person name="Crous P."/>
            <person name="Grigoriev I."/>
        </authorList>
    </citation>
    <scope>NUCLEOTIDE SEQUENCE</scope>
    <source>
        <strain evidence="1">CBS 116435</strain>
    </source>
</reference>
<accession>A0A9P4Q0F8</accession>
<name>A0A9P4Q0F8_9PEZI</name>
<sequence>MVKSFIVPAAFFEAHAAAQSTLTTITSPIITGFTSVAFTSINLALTTASGSSGIVSPQYALAGYDGCSSFQITQITQIKNGFSNMVHMLMGDQIFRTYPSFDQNNSLNRAAAVTYQWYYNSFASRLHVRCDDPLKKCDCPGPNKGIVTAYNIGVKKETNFCAGYFGLPDLARVLVYQPEGLWEFVDKFYNKGTWVHKLMHMSAVGHPVNPLDPHIIDQLVKQWKGILYDPMNLDGNKDSYSSSFAKWAAQSDAVIITDAIDNAENYALFATAYYVQKNLDYYPHINQPAISPTSPSDFMAYDVDGPSQANLSAAGFARNSLFNYKIFCYSQSG</sequence>
<proteinExistence type="predicted"/>
<gene>
    <name evidence="1" type="ORF">K431DRAFT_308066</name>
</gene>
<dbReference type="Gene3D" id="3.40.390.10">
    <property type="entry name" value="Collagenase (Catalytic Domain)"/>
    <property type="match status" value="1"/>
</dbReference>
<comment type="caution">
    <text evidence="1">The sequence shown here is derived from an EMBL/GenBank/DDBJ whole genome shotgun (WGS) entry which is preliminary data.</text>
</comment>
<evidence type="ECO:0000313" key="2">
    <source>
        <dbReference type="Proteomes" id="UP000799441"/>
    </source>
</evidence>
<dbReference type="GO" id="GO:0008237">
    <property type="term" value="F:metallopeptidase activity"/>
    <property type="evidence" value="ECO:0007669"/>
    <property type="project" value="InterPro"/>
</dbReference>
<dbReference type="OrthoDB" id="1896086at2759"/>
<dbReference type="InterPro" id="IPR024079">
    <property type="entry name" value="MetalloPept_cat_dom_sf"/>
</dbReference>
<evidence type="ECO:0000313" key="1">
    <source>
        <dbReference type="EMBL" id="KAF2716096.1"/>
    </source>
</evidence>